<feature type="signal peptide" evidence="2">
    <location>
        <begin position="1"/>
        <end position="23"/>
    </location>
</feature>
<name>A0ABD1MEL5_9FABA</name>
<sequence>MRSSLMYEFSLLGFALVLLNCNSSDIPYSLFAALPALRSLLQPSSSRSSPNPCDTSGQPLRPSHAASPSLCRLLQPLRLCLNPYFNNAATVDATLKPDALPSNSAKKKRGGPKKYSLMTTLLWTSHQVRPLQGGANFVAPGYTEGDGLGVEIVGIFVIVYMFSHYAMDFLGGTLFRFKCRIFNLKCLWDFVSFHLS</sequence>
<protein>
    <submittedName>
        <fullName evidence="3">Uncharacterized protein</fullName>
    </submittedName>
</protein>
<evidence type="ECO:0000313" key="3">
    <source>
        <dbReference type="EMBL" id="KAL2333530.1"/>
    </source>
</evidence>
<dbReference type="EMBL" id="JBGMDY010000005">
    <property type="protein sequence ID" value="KAL2333530.1"/>
    <property type="molecule type" value="Genomic_DNA"/>
</dbReference>
<comment type="caution">
    <text evidence="3">The sequence shown here is derived from an EMBL/GenBank/DDBJ whole genome shotgun (WGS) entry which is preliminary data.</text>
</comment>
<keyword evidence="1" id="KW-0812">Transmembrane</keyword>
<evidence type="ECO:0000313" key="4">
    <source>
        <dbReference type="Proteomes" id="UP001603857"/>
    </source>
</evidence>
<evidence type="ECO:0000256" key="2">
    <source>
        <dbReference type="SAM" id="SignalP"/>
    </source>
</evidence>
<feature type="chain" id="PRO_5044759513" evidence="2">
    <location>
        <begin position="24"/>
        <end position="196"/>
    </location>
</feature>
<keyword evidence="4" id="KW-1185">Reference proteome</keyword>
<evidence type="ECO:0000256" key="1">
    <source>
        <dbReference type="SAM" id="Phobius"/>
    </source>
</evidence>
<keyword evidence="1" id="KW-0472">Membrane</keyword>
<dbReference type="Proteomes" id="UP001603857">
    <property type="component" value="Unassembled WGS sequence"/>
</dbReference>
<gene>
    <name evidence="3" type="ORF">Fmac_014743</name>
</gene>
<feature type="transmembrane region" description="Helical" evidence="1">
    <location>
        <begin position="152"/>
        <end position="175"/>
    </location>
</feature>
<accession>A0ABD1MEL5</accession>
<keyword evidence="1" id="KW-1133">Transmembrane helix</keyword>
<dbReference type="AlphaFoldDB" id="A0ABD1MEL5"/>
<organism evidence="3 4">
    <name type="scientific">Flemingia macrophylla</name>
    <dbReference type="NCBI Taxonomy" id="520843"/>
    <lineage>
        <taxon>Eukaryota</taxon>
        <taxon>Viridiplantae</taxon>
        <taxon>Streptophyta</taxon>
        <taxon>Embryophyta</taxon>
        <taxon>Tracheophyta</taxon>
        <taxon>Spermatophyta</taxon>
        <taxon>Magnoliopsida</taxon>
        <taxon>eudicotyledons</taxon>
        <taxon>Gunneridae</taxon>
        <taxon>Pentapetalae</taxon>
        <taxon>rosids</taxon>
        <taxon>fabids</taxon>
        <taxon>Fabales</taxon>
        <taxon>Fabaceae</taxon>
        <taxon>Papilionoideae</taxon>
        <taxon>50 kb inversion clade</taxon>
        <taxon>NPAAA clade</taxon>
        <taxon>indigoferoid/millettioid clade</taxon>
        <taxon>Phaseoleae</taxon>
        <taxon>Flemingia</taxon>
    </lineage>
</organism>
<reference evidence="3 4" key="1">
    <citation type="submission" date="2024-08" db="EMBL/GenBank/DDBJ databases">
        <title>Insights into the chromosomal genome structure of Flemingia macrophylla.</title>
        <authorList>
            <person name="Ding Y."/>
            <person name="Zhao Y."/>
            <person name="Bi W."/>
            <person name="Wu M."/>
            <person name="Zhao G."/>
            <person name="Gong Y."/>
            <person name="Li W."/>
            <person name="Zhang P."/>
        </authorList>
    </citation>
    <scope>NUCLEOTIDE SEQUENCE [LARGE SCALE GENOMIC DNA]</scope>
    <source>
        <strain evidence="3">DYQJB</strain>
        <tissue evidence="3">Leaf</tissue>
    </source>
</reference>
<proteinExistence type="predicted"/>
<keyword evidence="2" id="KW-0732">Signal</keyword>